<feature type="compositionally biased region" description="Low complexity" evidence="1">
    <location>
        <begin position="154"/>
        <end position="167"/>
    </location>
</feature>
<dbReference type="SUPFAM" id="SSF46934">
    <property type="entry name" value="UBA-like"/>
    <property type="match status" value="1"/>
</dbReference>
<dbReference type="GO" id="GO:0031624">
    <property type="term" value="F:ubiquitin conjugating enzyme binding"/>
    <property type="evidence" value="ECO:0007669"/>
    <property type="project" value="TreeGrafter"/>
</dbReference>
<dbReference type="CDD" id="cd14372">
    <property type="entry name" value="CUE_Cue5p_like"/>
    <property type="match status" value="1"/>
</dbReference>
<dbReference type="PANTHER" id="PTHR16461">
    <property type="entry name" value="TOLL-INTERACTING PROTEIN"/>
    <property type="match status" value="1"/>
</dbReference>
<protein>
    <submittedName>
        <fullName evidence="3">Ubiquitin-binding protein cue5</fullName>
    </submittedName>
</protein>
<proteinExistence type="predicted"/>
<name>A0AAV9UD34_9PEZI</name>
<sequence length="484" mass="53348">MSGPADKDVPPVVPPKERSPSPDDGLLREEPLEEPTPKPLKSTDVPTVTAPPAASQTVTAPPAATVESVPDDEDRRRGEEAPPPKPPRPVSKFEQNVATLAEAFPDIDVAVIKAVLTASAGRVEPAFNALLGMSDPSAAVEIEEPPPPQPPRPRQSQPQQQQQQQQPRDFRSSDHYNPANVYNDQPQPKTSTPASQMEADELYARQLAEHYGGLPRENRQGRGGYGNYPEQGRRQHQHQHQQQRQQQQHPQGEEDRERTFFDDDLPAIRENLRKGFLDTQTKFNKLLTDFSKKITGDEEDEQQQQQHQQRQQQQGVGRGGQPQGQGQGQRTQQYPQRYSSRRSGDAYDADPEVIQGDFSHLELRDNTNDEPRRRPLANPNLFDSNPTAAGGNNNGAPRKTVGFADQSEEDLYRKPTTTTTSSSTTAAGPAPTTGSKWAPLATVDPTPMSNDPFQLADSDDEHDNIQTTSAKTGPQESGTKSTAK</sequence>
<evidence type="ECO:0000313" key="3">
    <source>
        <dbReference type="EMBL" id="KAK6338279.1"/>
    </source>
</evidence>
<dbReference type="FunFam" id="1.10.8.10:FF:000064">
    <property type="entry name" value="Similar to CUE domain-containing protein"/>
    <property type="match status" value="1"/>
</dbReference>
<feature type="compositionally biased region" description="Basic and acidic residues" evidence="1">
    <location>
        <begin position="73"/>
        <end position="82"/>
    </location>
</feature>
<dbReference type="Proteomes" id="UP001373714">
    <property type="component" value="Unassembled WGS sequence"/>
</dbReference>
<feature type="compositionally biased region" description="Low complexity" evidence="1">
    <location>
        <begin position="303"/>
        <end position="315"/>
    </location>
</feature>
<dbReference type="EMBL" id="JAVHNS010000012">
    <property type="protein sequence ID" value="KAK6338279.1"/>
    <property type="molecule type" value="Genomic_DNA"/>
</dbReference>
<feature type="domain" description="CUE" evidence="2">
    <location>
        <begin position="92"/>
        <end position="135"/>
    </location>
</feature>
<dbReference type="GO" id="GO:0043130">
    <property type="term" value="F:ubiquitin binding"/>
    <property type="evidence" value="ECO:0007669"/>
    <property type="project" value="InterPro"/>
</dbReference>
<accession>A0AAV9UD34</accession>
<reference evidence="3 4" key="1">
    <citation type="submission" date="2019-10" db="EMBL/GenBank/DDBJ databases">
        <authorList>
            <person name="Palmer J.M."/>
        </authorList>
    </citation>
    <scope>NUCLEOTIDE SEQUENCE [LARGE SCALE GENOMIC DNA]</scope>
    <source>
        <strain evidence="3 4">TWF730</strain>
    </source>
</reference>
<feature type="region of interest" description="Disordered" evidence="1">
    <location>
        <begin position="1"/>
        <end position="94"/>
    </location>
</feature>
<feature type="compositionally biased region" description="Gly residues" evidence="1">
    <location>
        <begin position="316"/>
        <end position="327"/>
    </location>
</feature>
<feature type="compositionally biased region" description="Basic and acidic residues" evidence="1">
    <location>
        <begin position="1"/>
        <end position="30"/>
    </location>
</feature>
<feature type="compositionally biased region" description="Basic and acidic residues" evidence="1">
    <location>
        <begin position="251"/>
        <end position="266"/>
    </location>
</feature>
<dbReference type="Gene3D" id="1.10.8.10">
    <property type="entry name" value="DNA helicase RuvA subunit, C-terminal domain"/>
    <property type="match status" value="1"/>
</dbReference>
<evidence type="ECO:0000259" key="2">
    <source>
        <dbReference type="PROSITE" id="PS51140"/>
    </source>
</evidence>
<dbReference type="AlphaFoldDB" id="A0AAV9UD34"/>
<feature type="compositionally biased region" description="Polar residues" evidence="1">
    <location>
        <begin position="180"/>
        <end position="195"/>
    </location>
</feature>
<dbReference type="InterPro" id="IPR041807">
    <property type="entry name" value="Cue5/Don1_CUE"/>
</dbReference>
<dbReference type="SMART" id="SM00546">
    <property type="entry name" value="CUE"/>
    <property type="match status" value="1"/>
</dbReference>
<dbReference type="Pfam" id="PF02845">
    <property type="entry name" value="CUE"/>
    <property type="match status" value="1"/>
</dbReference>
<dbReference type="GO" id="GO:0005737">
    <property type="term" value="C:cytoplasm"/>
    <property type="evidence" value="ECO:0007669"/>
    <property type="project" value="TreeGrafter"/>
</dbReference>
<feature type="region of interest" description="Disordered" evidence="1">
    <location>
        <begin position="293"/>
        <end position="484"/>
    </location>
</feature>
<dbReference type="PANTHER" id="PTHR16461:SF5">
    <property type="entry name" value="TOLL-INTERACTING PROTEIN"/>
    <property type="match status" value="1"/>
</dbReference>
<evidence type="ECO:0000313" key="4">
    <source>
        <dbReference type="Proteomes" id="UP001373714"/>
    </source>
</evidence>
<gene>
    <name evidence="3" type="primary">CUE5_1</name>
    <name evidence="3" type="ORF">TWF730_002345</name>
</gene>
<dbReference type="GO" id="GO:0006511">
    <property type="term" value="P:ubiquitin-dependent protein catabolic process"/>
    <property type="evidence" value="ECO:0007669"/>
    <property type="project" value="TreeGrafter"/>
</dbReference>
<feature type="compositionally biased region" description="Low complexity" evidence="1">
    <location>
        <begin position="415"/>
        <end position="435"/>
    </location>
</feature>
<organism evidence="3 4">
    <name type="scientific">Orbilia blumenaviensis</name>
    <dbReference type="NCBI Taxonomy" id="1796055"/>
    <lineage>
        <taxon>Eukaryota</taxon>
        <taxon>Fungi</taxon>
        <taxon>Dikarya</taxon>
        <taxon>Ascomycota</taxon>
        <taxon>Pezizomycotina</taxon>
        <taxon>Orbiliomycetes</taxon>
        <taxon>Orbiliales</taxon>
        <taxon>Orbiliaceae</taxon>
        <taxon>Orbilia</taxon>
    </lineage>
</organism>
<feature type="region of interest" description="Disordered" evidence="1">
    <location>
        <begin position="137"/>
        <end position="266"/>
    </location>
</feature>
<dbReference type="InterPro" id="IPR003892">
    <property type="entry name" value="CUE"/>
</dbReference>
<evidence type="ECO:0000256" key="1">
    <source>
        <dbReference type="SAM" id="MobiDB-lite"/>
    </source>
</evidence>
<feature type="compositionally biased region" description="Low complexity" evidence="1">
    <location>
        <begin position="328"/>
        <end position="337"/>
    </location>
</feature>
<keyword evidence="4" id="KW-1185">Reference proteome</keyword>
<dbReference type="InterPro" id="IPR009060">
    <property type="entry name" value="UBA-like_sf"/>
</dbReference>
<dbReference type="PROSITE" id="PS51140">
    <property type="entry name" value="CUE"/>
    <property type="match status" value="1"/>
</dbReference>
<feature type="compositionally biased region" description="Polar residues" evidence="1">
    <location>
        <begin position="465"/>
        <end position="484"/>
    </location>
</feature>
<comment type="caution">
    <text evidence="3">The sequence shown here is derived from an EMBL/GenBank/DDBJ whole genome shotgun (WGS) entry which is preliminary data.</text>
</comment>
<feature type="compositionally biased region" description="Basic and acidic residues" evidence="1">
    <location>
        <begin position="359"/>
        <end position="373"/>
    </location>
</feature>